<evidence type="ECO:0000313" key="2">
    <source>
        <dbReference type="Proteomes" id="UP000076761"/>
    </source>
</evidence>
<reference evidence="1 2" key="1">
    <citation type="journal article" date="2016" name="Mol. Biol. Evol.">
        <title>Comparative Genomics of Early-Diverging Mushroom-Forming Fungi Provides Insights into the Origins of Lignocellulose Decay Capabilities.</title>
        <authorList>
            <person name="Nagy L.G."/>
            <person name="Riley R."/>
            <person name="Tritt A."/>
            <person name="Adam C."/>
            <person name="Daum C."/>
            <person name="Floudas D."/>
            <person name="Sun H."/>
            <person name="Yadav J.S."/>
            <person name="Pangilinan J."/>
            <person name="Larsson K.H."/>
            <person name="Matsuura K."/>
            <person name="Barry K."/>
            <person name="Labutti K."/>
            <person name="Kuo R."/>
            <person name="Ohm R.A."/>
            <person name="Bhattacharya S.S."/>
            <person name="Shirouzu T."/>
            <person name="Yoshinaga Y."/>
            <person name="Martin F.M."/>
            <person name="Grigoriev I.V."/>
            <person name="Hibbett D.S."/>
        </authorList>
    </citation>
    <scope>NUCLEOTIDE SEQUENCE [LARGE SCALE GENOMIC DNA]</scope>
    <source>
        <strain evidence="1 2">HHB14362 ss-1</strain>
    </source>
</reference>
<dbReference type="InterPro" id="IPR036397">
    <property type="entry name" value="RNaseH_sf"/>
</dbReference>
<protein>
    <recommendedName>
        <fullName evidence="3">Tc1-like transposase DDE domain-containing protein</fullName>
    </recommendedName>
</protein>
<dbReference type="OrthoDB" id="2449121at2759"/>
<organism evidence="1 2">
    <name type="scientific">Neolentinus lepideus HHB14362 ss-1</name>
    <dbReference type="NCBI Taxonomy" id="1314782"/>
    <lineage>
        <taxon>Eukaryota</taxon>
        <taxon>Fungi</taxon>
        <taxon>Dikarya</taxon>
        <taxon>Basidiomycota</taxon>
        <taxon>Agaricomycotina</taxon>
        <taxon>Agaricomycetes</taxon>
        <taxon>Gloeophyllales</taxon>
        <taxon>Gloeophyllaceae</taxon>
        <taxon>Neolentinus</taxon>
    </lineage>
</organism>
<accession>A0A165MZ51</accession>
<dbReference type="PANTHER" id="PTHR35871:SF1">
    <property type="entry name" value="CXC1-LIKE CYSTEINE CLUSTER ASSOCIATED WITH KDZ TRANSPOSASES DOMAIN-CONTAINING PROTEIN"/>
    <property type="match status" value="1"/>
</dbReference>
<dbReference type="Proteomes" id="UP000076761">
    <property type="component" value="Unassembled WGS sequence"/>
</dbReference>
<dbReference type="InParanoid" id="A0A165MZ51"/>
<dbReference type="AlphaFoldDB" id="A0A165MZ51"/>
<dbReference type="STRING" id="1314782.A0A165MZ51"/>
<name>A0A165MZ51_9AGAM</name>
<evidence type="ECO:0000313" key="1">
    <source>
        <dbReference type="EMBL" id="KZT18966.1"/>
    </source>
</evidence>
<dbReference type="EMBL" id="KV425655">
    <property type="protein sequence ID" value="KZT18966.1"/>
    <property type="molecule type" value="Genomic_DNA"/>
</dbReference>
<keyword evidence="2" id="KW-1185">Reference proteome</keyword>
<sequence length="93" mass="10721">MTEEDDQKDAWCCMFWALSLQEDFLTEKCLIQQSLEQKGHICKFLPKFHCELNPIEMVWGYAKYRFRAAADGKLATGKALVPQCLDMADTLTI</sequence>
<dbReference type="GO" id="GO:0003676">
    <property type="term" value="F:nucleic acid binding"/>
    <property type="evidence" value="ECO:0007669"/>
    <property type="project" value="InterPro"/>
</dbReference>
<evidence type="ECO:0008006" key="3">
    <source>
        <dbReference type="Google" id="ProtNLM"/>
    </source>
</evidence>
<dbReference type="PANTHER" id="PTHR35871">
    <property type="entry name" value="EXPRESSED PROTEIN"/>
    <property type="match status" value="1"/>
</dbReference>
<gene>
    <name evidence="1" type="ORF">NEOLEDRAFT_1183825</name>
</gene>
<proteinExistence type="predicted"/>
<dbReference type="Gene3D" id="3.30.420.10">
    <property type="entry name" value="Ribonuclease H-like superfamily/Ribonuclease H"/>
    <property type="match status" value="1"/>
</dbReference>